<accession>A0A915I006</accession>
<sequence length="59" mass="6731">MIDAAVLSDVQFDFIFVHSAYHFRRQMETAQQRPVGVGVNFAIRFSTGDVQKRLCPTVE</sequence>
<proteinExistence type="predicted"/>
<dbReference type="AlphaFoldDB" id="A0A915I006"/>
<evidence type="ECO:0000313" key="2">
    <source>
        <dbReference type="WBParaSite" id="nRc.2.0.1.t07158-RA"/>
    </source>
</evidence>
<organism evidence="1 2">
    <name type="scientific">Romanomermis culicivorax</name>
    <name type="common">Nematode worm</name>
    <dbReference type="NCBI Taxonomy" id="13658"/>
    <lineage>
        <taxon>Eukaryota</taxon>
        <taxon>Metazoa</taxon>
        <taxon>Ecdysozoa</taxon>
        <taxon>Nematoda</taxon>
        <taxon>Enoplea</taxon>
        <taxon>Dorylaimia</taxon>
        <taxon>Mermithida</taxon>
        <taxon>Mermithoidea</taxon>
        <taxon>Mermithidae</taxon>
        <taxon>Romanomermis</taxon>
    </lineage>
</organism>
<dbReference type="Proteomes" id="UP000887565">
    <property type="component" value="Unplaced"/>
</dbReference>
<protein>
    <submittedName>
        <fullName evidence="2">Uncharacterized protein</fullName>
    </submittedName>
</protein>
<keyword evidence="1" id="KW-1185">Reference proteome</keyword>
<evidence type="ECO:0000313" key="1">
    <source>
        <dbReference type="Proteomes" id="UP000887565"/>
    </source>
</evidence>
<dbReference type="WBParaSite" id="nRc.2.0.1.t07158-RA">
    <property type="protein sequence ID" value="nRc.2.0.1.t07158-RA"/>
    <property type="gene ID" value="nRc.2.0.1.g07158"/>
</dbReference>
<name>A0A915I006_ROMCU</name>
<reference evidence="2" key="1">
    <citation type="submission" date="2022-11" db="UniProtKB">
        <authorList>
            <consortium name="WormBaseParasite"/>
        </authorList>
    </citation>
    <scope>IDENTIFICATION</scope>
</reference>